<dbReference type="AlphaFoldDB" id="A0A6J4NUI7"/>
<gene>
    <name evidence="3" type="ORF">AVDCRST_MAG35-488</name>
</gene>
<keyword evidence="2" id="KW-0560">Oxidoreductase</keyword>
<comment type="similarity">
    <text evidence="1">Belongs to the FAD-binding oxidoreductase/transferase type 4 family.</text>
</comment>
<dbReference type="GO" id="GO:0050660">
    <property type="term" value="F:flavin adenine dinucleotide binding"/>
    <property type="evidence" value="ECO:0007669"/>
    <property type="project" value="InterPro"/>
</dbReference>
<dbReference type="SUPFAM" id="SSF56176">
    <property type="entry name" value="FAD-binding/transporter-associated domain-like"/>
    <property type="match status" value="1"/>
</dbReference>
<dbReference type="GO" id="GO:0008609">
    <property type="term" value="F:alkylglycerone-phosphate synthase activity"/>
    <property type="evidence" value="ECO:0007669"/>
    <property type="project" value="InterPro"/>
</dbReference>
<proteinExistence type="inferred from homology"/>
<dbReference type="InterPro" id="IPR016167">
    <property type="entry name" value="FAD-bd_PCMH_sub1"/>
</dbReference>
<dbReference type="InterPro" id="IPR036318">
    <property type="entry name" value="FAD-bd_PCMH-like_sf"/>
</dbReference>
<evidence type="ECO:0000256" key="1">
    <source>
        <dbReference type="ARBA" id="ARBA00008000"/>
    </source>
</evidence>
<evidence type="ECO:0000256" key="2">
    <source>
        <dbReference type="ARBA" id="ARBA00023002"/>
    </source>
</evidence>
<sequence>MPAVQHMKWYGWGVEGVSFHHEDKPALRPFVQEIIDLDLDTPPGRQVQLSDLDIPAPMIGDELLAELRGVVGEENLVSEDEDRVVHTYGKSIRDLMRLRGGDLPRVPDVVVYPADEDEV</sequence>
<dbReference type="Gene3D" id="3.30.43.10">
    <property type="entry name" value="Uridine Diphospho-n-acetylenolpyruvylglucosamine Reductase, domain 2"/>
    <property type="match status" value="1"/>
</dbReference>
<evidence type="ECO:0000313" key="3">
    <source>
        <dbReference type="EMBL" id="CAA9392824.1"/>
    </source>
</evidence>
<organism evidence="3">
    <name type="scientific">uncultured Quadrisphaera sp</name>
    <dbReference type="NCBI Taxonomy" id="904978"/>
    <lineage>
        <taxon>Bacteria</taxon>
        <taxon>Bacillati</taxon>
        <taxon>Actinomycetota</taxon>
        <taxon>Actinomycetes</taxon>
        <taxon>Kineosporiales</taxon>
        <taxon>Kineosporiaceae</taxon>
        <taxon>Quadrisphaera</taxon>
        <taxon>environmental samples</taxon>
    </lineage>
</organism>
<dbReference type="InterPro" id="IPR025650">
    <property type="entry name" value="Alkyl-DHAP_Synthase"/>
</dbReference>
<dbReference type="GO" id="GO:0008610">
    <property type="term" value="P:lipid biosynthetic process"/>
    <property type="evidence" value="ECO:0007669"/>
    <property type="project" value="InterPro"/>
</dbReference>
<dbReference type="GO" id="GO:0016491">
    <property type="term" value="F:oxidoreductase activity"/>
    <property type="evidence" value="ECO:0007669"/>
    <property type="project" value="UniProtKB-KW"/>
</dbReference>
<feature type="non-terminal residue" evidence="3">
    <location>
        <position position="119"/>
    </location>
</feature>
<name>A0A6J4NUI7_9ACTN</name>
<reference evidence="3" key="1">
    <citation type="submission" date="2020-02" db="EMBL/GenBank/DDBJ databases">
        <authorList>
            <person name="Meier V. D."/>
        </authorList>
    </citation>
    <scope>NUCLEOTIDE SEQUENCE</scope>
    <source>
        <strain evidence="3">AVDCRST_MAG35</strain>
    </source>
</reference>
<protein>
    <submittedName>
        <fullName evidence="3">Uncharacterized protein</fullName>
    </submittedName>
</protein>
<dbReference type="PANTHER" id="PTHR46568:SF1">
    <property type="entry name" value="ALKYLDIHYDROXYACETONEPHOSPHATE SYNTHASE, PEROXISOMAL"/>
    <property type="match status" value="1"/>
</dbReference>
<accession>A0A6J4NUI7</accession>
<dbReference type="PANTHER" id="PTHR46568">
    <property type="entry name" value="ALKYLDIHYDROXYACETONEPHOSPHATE SYNTHASE, PEROXISOMAL"/>
    <property type="match status" value="1"/>
</dbReference>
<dbReference type="EMBL" id="CADCUY010000104">
    <property type="protein sequence ID" value="CAA9392824.1"/>
    <property type="molecule type" value="Genomic_DNA"/>
</dbReference>